<comment type="subcellular location">
    <subcellularLocation>
        <location evidence="1">Membrane</location>
    </subcellularLocation>
</comment>
<feature type="transmembrane region" description="Helical" evidence="5">
    <location>
        <begin position="85"/>
        <end position="112"/>
    </location>
</feature>
<dbReference type="PANTHER" id="PTHR22943:SF248">
    <property type="entry name" value="SEVEN TM RECEPTOR"/>
    <property type="match status" value="1"/>
</dbReference>
<dbReference type="GO" id="GO:0016020">
    <property type="term" value="C:membrane"/>
    <property type="evidence" value="ECO:0007669"/>
    <property type="project" value="UniProtKB-SubCell"/>
</dbReference>
<feature type="transmembrane region" description="Helical" evidence="5">
    <location>
        <begin position="6"/>
        <end position="28"/>
    </location>
</feature>
<keyword evidence="3 5" id="KW-1133">Transmembrane helix</keyword>
<evidence type="ECO:0000313" key="7">
    <source>
        <dbReference type="Proteomes" id="UP000035680"/>
    </source>
</evidence>
<evidence type="ECO:0000256" key="1">
    <source>
        <dbReference type="ARBA" id="ARBA00004370"/>
    </source>
</evidence>
<accession>A0A0K0EYH7</accession>
<feature type="transmembrane region" description="Helical" evidence="5">
    <location>
        <begin position="274"/>
        <end position="293"/>
    </location>
</feature>
<feature type="transmembrane region" description="Helical" evidence="5">
    <location>
        <begin position="40"/>
        <end position="65"/>
    </location>
</feature>
<evidence type="ECO:0000256" key="4">
    <source>
        <dbReference type="ARBA" id="ARBA00023136"/>
    </source>
</evidence>
<evidence type="ECO:0000256" key="2">
    <source>
        <dbReference type="ARBA" id="ARBA00022692"/>
    </source>
</evidence>
<feature type="transmembrane region" description="Helical" evidence="5">
    <location>
        <begin position="194"/>
        <end position="213"/>
    </location>
</feature>
<proteinExistence type="predicted"/>
<keyword evidence="7" id="KW-1185">Reference proteome</keyword>
<protein>
    <submittedName>
        <fullName evidence="8">G_PROTEIN_RECEP_F1_2 domain-containing protein</fullName>
    </submittedName>
</protein>
<reference evidence="7" key="1">
    <citation type="submission" date="2014-07" db="EMBL/GenBank/DDBJ databases">
        <authorList>
            <person name="Martin A.A"/>
            <person name="De Silva N."/>
        </authorList>
    </citation>
    <scope>NUCLEOTIDE SEQUENCE</scope>
</reference>
<dbReference type="PROSITE" id="PS50262">
    <property type="entry name" value="G_PROTEIN_RECEP_F1_2"/>
    <property type="match status" value="1"/>
</dbReference>
<evidence type="ECO:0000256" key="5">
    <source>
        <dbReference type="SAM" id="Phobius"/>
    </source>
</evidence>
<dbReference type="WBParaSite" id="SVE_0158500.1">
    <property type="protein sequence ID" value="SVE_0158500.1"/>
    <property type="gene ID" value="SVE_0158500"/>
</dbReference>
<dbReference type="InterPro" id="IPR019428">
    <property type="entry name" value="7TM_GPCR_serpentine_rcpt_Str"/>
</dbReference>
<dbReference type="Gene3D" id="1.20.1070.10">
    <property type="entry name" value="Rhodopsin 7-helix transmembrane proteins"/>
    <property type="match status" value="1"/>
</dbReference>
<keyword evidence="4 5" id="KW-0472">Membrane</keyword>
<feature type="domain" description="G-protein coupled receptors family 1 profile" evidence="6">
    <location>
        <begin position="20"/>
        <end position="290"/>
    </location>
</feature>
<dbReference type="SUPFAM" id="SSF81321">
    <property type="entry name" value="Family A G protein-coupled receptor-like"/>
    <property type="match status" value="1"/>
</dbReference>
<evidence type="ECO:0000259" key="6">
    <source>
        <dbReference type="PROSITE" id="PS50262"/>
    </source>
</evidence>
<dbReference type="Pfam" id="PF10326">
    <property type="entry name" value="7TM_GPCR_Str"/>
    <property type="match status" value="1"/>
</dbReference>
<evidence type="ECO:0000313" key="8">
    <source>
        <dbReference type="WBParaSite" id="SVE_0158500.1"/>
    </source>
</evidence>
<feature type="transmembrane region" description="Helical" evidence="5">
    <location>
        <begin position="234"/>
        <end position="262"/>
    </location>
</feature>
<dbReference type="AlphaFoldDB" id="A0A0K0EYH7"/>
<reference evidence="8" key="2">
    <citation type="submission" date="2015-08" db="UniProtKB">
        <authorList>
            <consortium name="WormBaseParasite"/>
        </authorList>
    </citation>
    <scope>IDENTIFICATION</scope>
</reference>
<sequence>MMDIYQYGFNIINLVTGILFNAISIYILSCKKNSSEIGILLITQFTIGMLTLILTSIVGSVTVFYDDHLIIMLAFLKWLPQNSTLHKVILLVISLMLYTTIIFPVEILVVRYMALCKSFKITRIYLFMITIISFMISLLMVHSIFYVTDGDIPVYVFRKFIAKFEIKSNLIDEDVILLGSYADLNNWKISILDGSIYMSIYSSSVIFSIYNYLKYMKSVSSKITKATRKLHVEFLRISLFQMCLPFIIFFTTIIVFLIFLICGCNSEVSFLGDILSKLLTSIPAINPMLYIFLSKNNRDKFFSIFKFFRKIKCNRKKINNTIELCPINYNKHFGNRKGSRIVPFARNNLGNVSAITIARI</sequence>
<dbReference type="PANTHER" id="PTHR22943">
    <property type="entry name" value="7-TRANSMEMBRANE DOMAIN RECEPTOR C.ELEGANS"/>
    <property type="match status" value="1"/>
</dbReference>
<dbReference type="Proteomes" id="UP000035680">
    <property type="component" value="Unassembled WGS sequence"/>
</dbReference>
<evidence type="ECO:0000256" key="3">
    <source>
        <dbReference type="ARBA" id="ARBA00022989"/>
    </source>
</evidence>
<organism evidence="7 8">
    <name type="scientific">Strongyloides venezuelensis</name>
    <name type="common">Threadworm</name>
    <dbReference type="NCBI Taxonomy" id="75913"/>
    <lineage>
        <taxon>Eukaryota</taxon>
        <taxon>Metazoa</taxon>
        <taxon>Ecdysozoa</taxon>
        <taxon>Nematoda</taxon>
        <taxon>Chromadorea</taxon>
        <taxon>Rhabditida</taxon>
        <taxon>Tylenchina</taxon>
        <taxon>Panagrolaimomorpha</taxon>
        <taxon>Strongyloidoidea</taxon>
        <taxon>Strongyloididae</taxon>
        <taxon>Strongyloides</taxon>
    </lineage>
</organism>
<feature type="transmembrane region" description="Helical" evidence="5">
    <location>
        <begin position="124"/>
        <end position="147"/>
    </location>
</feature>
<dbReference type="InterPro" id="IPR017452">
    <property type="entry name" value="GPCR_Rhodpsn_7TM"/>
</dbReference>
<name>A0A0K0EYH7_STRVS</name>
<keyword evidence="2 5" id="KW-0812">Transmembrane</keyword>